<comment type="caution">
    <text evidence="3">The sequence shown here is derived from an EMBL/GenBank/DDBJ whole genome shotgun (WGS) entry which is preliminary data.</text>
</comment>
<evidence type="ECO:0000256" key="1">
    <source>
        <dbReference type="ARBA" id="ARBA00034117"/>
    </source>
</evidence>
<dbReference type="EMBL" id="JAGDEL010000003">
    <property type="protein sequence ID" value="MBO1511189.1"/>
    <property type="molecule type" value="Genomic_DNA"/>
</dbReference>
<evidence type="ECO:0000313" key="4">
    <source>
        <dbReference type="Proteomes" id="UP000663981"/>
    </source>
</evidence>
<name>A0ABS3MZ87_9BACI</name>
<reference evidence="3 4" key="1">
    <citation type="submission" date="2021-03" db="EMBL/GenBank/DDBJ databases">
        <title>Whole genome sequence of Metabacillus bambusae BG109.</title>
        <authorList>
            <person name="Jeong J.W."/>
        </authorList>
    </citation>
    <scope>NUCLEOTIDE SEQUENCE [LARGE SCALE GENOMIC DNA]</scope>
    <source>
        <strain evidence="3 4">BG109</strain>
    </source>
</reference>
<proteinExistence type="inferred from homology"/>
<dbReference type="Proteomes" id="UP000663981">
    <property type="component" value="Unassembled WGS sequence"/>
</dbReference>
<protein>
    <recommendedName>
        <fullName evidence="2">LXG domain-containing protein</fullName>
    </recommendedName>
</protein>
<dbReference type="Pfam" id="PF04740">
    <property type="entry name" value="LXG"/>
    <property type="match status" value="1"/>
</dbReference>
<evidence type="ECO:0000313" key="3">
    <source>
        <dbReference type="EMBL" id="MBO1511189.1"/>
    </source>
</evidence>
<feature type="domain" description="LXG" evidence="2">
    <location>
        <begin position="24"/>
        <end position="79"/>
    </location>
</feature>
<comment type="similarity">
    <text evidence="1">In the N-terminal section; belongs to the LXG family.</text>
</comment>
<dbReference type="InterPro" id="IPR006829">
    <property type="entry name" value="LXG_dom"/>
</dbReference>
<organism evidence="3 4">
    <name type="scientific">Metabacillus bambusae</name>
    <dbReference type="NCBI Taxonomy" id="2795218"/>
    <lineage>
        <taxon>Bacteria</taxon>
        <taxon>Bacillati</taxon>
        <taxon>Bacillota</taxon>
        <taxon>Bacilli</taxon>
        <taxon>Bacillales</taxon>
        <taxon>Bacillaceae</taxon>
        <taxon>Metabacillus</taxon>
    </lineage>
</organism>
<sequence>MEYHQIGECSFFYQLFHLNDVKSQECINLREQLEQVKRKCNDIVTLDDQFQGKGADAIKNFYRAQIDVVEAWLRLIDRHRGHQSC</sequence>
<gene>
    <name evidence="3" type="ORF">I7822_05785</name>
</gene>
<accession>A0ABS3MZ87</accession>
<evidence type="ECO:0000259" key="2">
    <source>
        <dbReference type="Pfam" id="PF04740"/>
    </source>
</evidence>
<dbReference type="RefSeq" id="WP_207975965.1">
    <property type="nucleotide sequence ID" value="NZ_JAGDEL010000003.1"/>
</dbReference>
<keyword evidence="4" id="KW-1185">Reference proteome</keyword>